<dbReference type="PANTHER" id="PTHR21660:SF1">
    <property type="entry name" value="ACYL-COENZYME A THIOESTERASE 13"/>
    <property type="match status" value="1"/>
</dbReference>
<organism evidence="4 5">
    <name type="scientific">Morus notabilis</name>
    <dbReference type="NCBI Taxonomy" id="981085"/>
    <lineage>
        <taxon>Eukaryota</taxon>
        <taxon>Viridiplantae</taxon>
        <taxon>Streptophyta</taxon>
        <taxon>Embryophyta</taxon>
        <taxon>Tracheophyta</taxon>
        <taxon>Spermatophyta</taxon>
        <taxon>Magnoliopsida</taxon>
        <taxon>eudicotyledons</taxon>
        <taxon>Gunneridae</taxon>
        <taxon>Pentapetalae</taxon>
        <taxon>rosids</taxon>
        <taxon>fabids</taxon>
        <taxon>Rosales</taxon>
        <taxon>Moraceae</taxon>
        <taxon>Moreae</taxon>
        <taxon>Morus</taxon>
    </lineage>
</organism>
<accession>W9RGW9</accession>
<evidence type="ECO:0000256" key="1">
    <source>
        <dbReference type="ARBA" id="ARBA00008324"/>
    </source>
</evidence>
<dbReference type="Gene3D" id="3.10.129.10">
    <property type="entry name" value="Hotdog Thioesterase"/>
    <property type="match status" value="2"/>
</dbReference>
<dbReference type="CDD" id="cd03443">
    <property type="entry name" value="PaaI_thioesterase"/>
    <property type="match status" value="1"/>
</dbReference>
<dbReference type="Pfam" id="PF03061">
    <property type="entry name" value="4HBT"/>
    <property type="match status" value="1"/>
</dbReference>
<evidence type="ECO:0000259" key="3">
    <source>
        <dbReference type="Pfam" id="PF03061"/>
    </source>
</evidence>
<dbReference type="PANTHER" id="PTHR21660">
    <property type="entry name" value="THIOESTERASE SUPERFAMILY MEMBER-RELATED"/>
    <property type="match status" value="1"/>
</dbReference>
<dbReference type="InterPro" id="IPR006683">
    <property type="entry name" value="Thioestr_dom"/>
</dbReference>
<proteinExistence type="inferred from homology"/>
<dbReference type="SUPFAM" id="SSF54637">
    <property type="entry name" value="Thioesterase/thiol ester dehydrase-isomerase"/>
    <property type="match status" value="1"/>
</dbReference>
<dbReference type="STRING" id="981085.W9RGW9"/>
<feature type="domain" description="Thioesterase" evidence="3">
    <location>
        <begin position="58"/>
        <end position="131"/>
    </location>
</feature>
<keyword evidence="2" id="KW-0378">Hydrolase</keyword>
<gene>
    <name evidence="4" type="ORF">L484_026227</name>
</gene>
<evidence type="ECO:0000313" key="5">
    <source>
        <dbReference type="Proteomes" id="UP000030645"/>
    </source>
</evidence>
<evidence type="ECO:0000313" key="4">
    <source>
        <dbReference type="EMBL" id="EXB74530.1"/>
    </source>
</evidence>
<dbReference type="eggNOG" id="KOG3328">
    <property type="taxonomic scope" value="Eukaryota"/>
</dbReference>
<reference evidence="5" key="1">
    <citation type="submission" date="2013-01" db="EMBL/GenBank/DDBJ databases">
        <title>Draft Genome Sequence of a Mulberry Tree, Morus notabilis C.K. Schneid.</title>
        <authorList>
            <person name="He N."/>
            <person name="Zhao S."/>
        </authorList>
    </citation>
    <scope>NUCLEOTIDE SEQUENCE</scope>
</reference>
<dbReference type="InterPro" id="IPR039298">
    <property type="entry name" value="ACOT13"/>
</dbReference>
<dbReference type="Proteomes" id="UP000030645">
    <property type="component" value="Unassembled WGS sequence"/>
</dbReference>
<keyword evidence="5" id="KW-1185">Reference proteome</keyword>
<dbReference type="GO" id="GO:0047617">
    <property type="term" value="F:fatty acyl-CoA hydrolase activity"/>
    <property type="evidence" value="ECO:0007669"/>
    <property type="project" value="InterPro"/>
</dbReference>
<dbReference type="EMBL" id="KE344648">
    <property type="protein sequence ID" value="EXB74530.1"/>
    <property type="molecule type" value="Genomic_DNA"/>
</dbReference>
<comment type="similarity">
    <text evidence="1">Belongs to the thioesterase PaaI family.</text>
</comment>
<name>W9RGW9_9ROSA</name>
<evidence type="ECO:0000256" key="2">
    <source>
        <dbReference type="ARBA" id="ARBA00022801"/>
    </source>
</evidence>
<protein>
    <recommendedName>
        <fullName evidence="3">Thioesterase domain-containing protein</fullName>
    </recommendedName>
</protein>
<sequence length="195" mass="21321">MKDNKLQESQKWLEDHSKGVIGSELVTSTLEGLQVVASHEGFFRCHFLVPSSLLDQRGNWHIGAIATLIDSVGAATAHSLFGPIRASVDFIISYFSTAKFQEEIEIEAKAVRGQGKLVGFMVEVKRKGSGELIAIGSAWKLARRSDSHEEIEIEAKVVGNQGKLIAFRVEVRKKSSGELIAIGKQWMAISSGKAK</sequence>
<dbReference type="InterPro" id="IPR029069">
    <property type="entry name" value="HotDog_dom_sf"/>
</dbReference>
<dbReference type="AlphaFoldDB" id="W9RGW9"/>